<proteinExistence type="predicted"/>
<evidence type="ECO:0000313" key="3">
    <source>
        <dbReference type="Proteomes" id="UP001058003"/>
    </source>
</evidence>
<gene>
    <name evidence="2" type="ORF">Daura_21495</name>
</gene>
<dbReference type="EMBL" id="CP073767">
    <property type="protein sequence ID" value="UWZ58523.1"/>
    <property type="molecule type" value="Genomic_DNA"/>
</dbReference>
<dbReference type="KEGG" id="daur:Daura_21495"/>
<feature type="transmembrane region" description="Helical" evidence="1">
    <location>
        <begin position="89"/>
        <end position="110"/>
    </location>
</feature>
<evidence type="ECO:0000313" key="2">
    <source>
        <dbReference type="EMBL" id="UWZ58523.1"/>
    </source>
</evidence>
<name>A0A9Q9MGQ0_9ACTN</name>
<dbReference type="OrthoDB" id="5197708at2"/>
<dbReference type="RefSeq" id="WP_156089840.1">
    <property type="nucleotide sequence ID" value="NZ_CP073767.1"/>
</dbReference>
<evidence type="ECO:0000256" key="1">
    <source>
        <dbReference type="SAM" id="Phobius"/>
    </source>
</evidence>
<keyword evidence="1" id="KW-1133">Transmembrane helix</keyword>
<dbReference type="Proteomes" id="UP001058003">
    <property type="component" value="Chromosome"/>
</dbReference>
<reference evidence="2" key="1">
    <citation type="submission" date="2021-04" db="EMBL/GenBank/DDBJ databases">
        <title>Dactylosporangium aurantiacum NRRL B-8018 full assembly.</title>
        <authorList>
            <person name="Hartkoorn R.C."/>
            <person name="Beaudoing E."/>
            <person name="Hot D."/>
        </authorList>
    </citation>
    <scope>NUCLEOTIDE SEQUENCE</scope>
    <source>
        <strain evidence="2">NRRL B-8018</strain>
    </source>
</reference>
<keyword evidence="3" id="KW-1185">Reference proteome</keyword>
<sequence>MNGKVQLPASFVNQAGDDLAGPTKQELIALNLLEADGTSVTGWKTPFDKQAITAGALAVSKWTGAAIASVGGVATVLATIAAFTATERIAYAASATVLLVGVALALALIVRADVTARATATAAMYQARAQVAKSFLTTTGAVLGSEPQYWAKSNKDNHWHPISEFKQQGREIVAVGPDGLPLHLAEIDDLEISHVHSVR</sequence>
<keyword evidence="1" id="KW-0812">Transmembrane</keyword>
<protein>
    <submittedName>
        <fullName evidence="2">Uncharacterized protein</fullName>
    </submittedName>
</protein>
<organism evidence="2 3">
    <name type="scientific">Dactylosporangium aurantiacum</name>
    <dbReference type="NCBI Taxonomy" id="35754"/>
    <lineage>
        <taxon>Bacteria</taxon>
        <taxon>Bacillati</taxon>
        <taxon>Actinomycetota</taxon>
        <taxon>Actinomycetes</taxon>
        <taxon>Micromonosporales</taxon>
        <taxon>Micromonosporaceae</taxon>
        <taxon>Dactylosporangium</taxon>
    </lineage>
</organism>
<feature type="transmembrane region" description="Helical" evidence="1">
    <location>
        <begin position="62"/>
        <end position="83"/>
    </location>
</feature>
<dbReference type="AlphaFoldDB" id="A0A9Q9MGQ0"/>
<accession>A0A9Q9MGQ0</accession>
<keyword evidence="1" id="KW-0472">Membrane</keyword>